<gene>
    <name evidence="1" type="ORF">HYALB_00001052</name>
</gene>
<dbReference type="OrthoDB" id="62952at2759"/>
<protein>
    <submittedName>
        <fullName evidence="1">Uncharacterized protein</fullName>
    </submittedName>
</protein>
<name>A0A9N9QCT5_9HELO</name>
<evidence type="ECO:0000313" key="2">
    <source>
        <dbReference type="Proteomes" id="UP000701801"/>
    </source>
</evidence>
<dbReference type="AlphaFoldDB" id="A0A9N9QCT5"/>
<dbReference type="Proteomes" id="UP000701801">
    <property type="component" value="Unassembled WGS sequence"/>
</dbReference>
<accession>A0A9N9QCT5</accession>
<evidence type="ECO:0000313" key="1">
    <source>
        <dbReference type="EMBL" id="CAG8982771.1"/>
    </source>
</evidence>
<sequence length="517" mass="58802">MTDRIATLACDDTQGGTDPVLAPNSGSEKRQTLATIPRELREKILQEVLSINNNTSFDIYNDLVQPPERLEDEPQEVQLDFALLPPTPHERKVFWNIPTSVFLVNKDISTEAIECFHRENILVSVETAGYRFIKNCASQIIPLRQTAHREKDVALHLKLCFSDEHNTAAGAEGAVPEFAVMTARHLPILVQLINATSITRQRLGGRPRENDLFFIRMTDMTLDFDTGSKYYAKNAMDVAGRVVVDGLKGLRQFRWSRWSHWWTPQQLVHGISAWNLGVKRGIVVNGLSEKKAEEFLAASNLPCLVSMDYLTEAKRLKTHGDQLSRDGHYAAAHSFYILSAWMITEQPVPRRLLFSHTLFSTRDCDSSKVLLAAWSGTARMGAKLSPNSMEAQTLEYSLMTSLKVIFGASRFNPVVQEEILAAYGHELLKHHEYNNFIEILEMAINSNKEEQFSRRNAILRAIGLMLQGSEIQRKEFRSNCQKYIKQCQEEKERWLAGDGTMQGFDFFPKHLHEHLLS</sequence>
<dbReference type="EMBL" id="CAJVRM010000684">
    <property type="protein sequence ID" value="CAG8982771.1"/>
    <property type="molecule type" value="Genomic_DNA"/>
</dbReference>
<organism evidence="1 2">
    <name type="scientific">Hymenoscyphus albidus</name>
    <dbReference type="NCBI Taxonomy" id="595503"/>
    <lineage>
        <taxon>Eukaryota</taxon>
        <taxon>Fungi</taxon>
        <taxon>Dikarya</taxon>
        <taxon>Ascomycota</taxon>
        <taxon>Pezizomycotina</taxon>
        <taxon>Leotiomycetes</taxon>
        <taxon>Helotiales</taxon>
        <taxon>Helotiaceae</taxon>
        <taxon>Hymenoscyphus</taxon>
    </lineage>
</organism>
<comment type="caution">
    <text evidence="1">The sequence shown here is derived from an EMBL/GenBank/DDBJ whole genome shotgun (WGS) entry which is preliminary data.</text>
</comment>
<reference evidence="1" key="1">
    <citation type="submission" date="2021-07" db="EMBL/GenBank/DDBJ databases">
        <authorList>
            <person name="Durling M."/>
        </authorList>
    </citation>
    <scope>NUCLEOTIDE SEQUENCE</scope>
</reference>
<proteinExistence type="predicted"/>
<keyword evidence="2" id="KW-1185">Reference proteome</keyword>